<dbReference type="EMBL" id="JABFTP020000062">
    <property type="protein sequence ID" value="KAL3274382.1"/>
    <property type="molecule type" value="Genomic_DNA"/>
</dbReference>
<reference evidence="1 2" key="1">
    <citation type="journal article" date="2021" name="BMC Biol.">
        <title>Horizontally acquired antibacterial genes associated with adaptive radiation of ladybird beetles.</title>
        <authorList>
            <person name="Li H.S."/>
            <person name="Tang X.F."/>
            <person name="Huang Y.H."/>
            <person name="Xu Z.Y."/>
            <person name="Chen M.L."/>
            <person name="Du X.Y."/>
            <person name="Qiu B.Y."/>
            <person name="Chen P.T."/>
            <person name="Zhang W."/>
            <person name="Slipinski A."/>
            <person name="Escalona H.E."/>
            <person name="Waterhouse R.M."/>
            <person name="Zwick A."/>
            <person name="Pang H."/>
        </authorList>
    </citation>
    <scope>NUCLEOTIDE SEQUENCE [LARGE SCALE GENOMIC DNA]</scope>
    <source>
        <strain evidence="1">SYSU2018</strain>
    </source>
</reference>
<protein>
    <submittedName>
        <fullName evidence="1">Uncharacterized protein</fullName>
    </submittedName>
</protein>
<organism evidence="1 2">
    <name type="scientific">Cryptolaemus montrouzieri</name>
    <dbReference type="NCBI Taxonomy" id="559131"/>
    <lineage>
        <taxon>Eukaryota</taxon>
        <taxon>Metazoa</taxon>
        <taxon>Ecdysozoa</taxon>
        <taxon>Arthropoda</taxon>
        <taxon>Hexapoda</taxon>
        <taxon>Insecta</taxon>
        <taxon>Pterygota</taxon>
        <taxon>Neoptera</taxon>
        <taxon>Endopterygota</taxon>
        <taxon>Coleoptera</taxon>
        <taxon>Polyphaga</taxon>
        <taxon>Cucujiformia</taxon>
        <taxon>Coccinelloidea</taxon>
        <taxon>Coccinellidae</taxon>
        <taxon>Scymninae</taxon>
        <taxon>Scymnini</taxon>
        <taxon>Cryptolaemus</taxon>
    </lineage>
</organism>
<keyword evidence="2" id="KW-1185">Reference proteome</keyword>
<dbReference type="Proteomes" id="UP001516400">
    <property type="component" value="Unassembled WGS sequence"/>
</dbReference>
<evidence type="ECO:0000313" key="2">
    <source>
        <dbReference type="Proteomes" id="UP001516400"/>
    </source>
</evidence>
<sequence>MNEDTIAWRQYSRHVNDLIKKIIENFHGKPVYCCEKCLEDHLIKNVITAHDPMRALTEALNCAGYWQRCLDEIVQATSQLATVQRDEESSDSETEWSFDSISDQDDDFRRFRRKKK</sequence>
<name>A0ABD2N6M6_9CUCU</name>
<gene>
    <name evidence="1" type="ORF">HHI36_015780</name>
</gene>
<dbReference type="AlphaFoldDB" id="A0ABD2N6M6"/>
<proteinExistence type="predicted"/>
<comment type="caution">
    <text evidence="1">The sequence shown here is derived from an EMBL/GenBank/DDBJ whole genome shotgun (WGS) entry which is preliminary data.</text>
</comment>
<accession>A0ABD2N6M6</accession>
<evidence type="ECO:0000313" key="1">
    <source>
        <dbReference type="EMBL" id="KAL3274382.1"/>
    </source>
</evidence>